<name>A0A5A4K4K0_9CAUD</name>
<reference evidence="1 2" key="1">
    <citation type="submission" date="2018-05" db="EMBL/GenBank/DDBJ databases">
        <title>Diversity of Listeria phage genomes.</title>
        <authorList>
            <person name="Bavisetty S.C.B."/>
            <person name="Vu H.T.K."/>
            <person name="Vongkamjan K."/>
        </authorList>
    </citation>
    <scope>NUCLEOTIDE SEQUENCE [LARGE SCALE GENOMIC DNA]</scope>
</reference>
<organism evidence="1 2">
    <name type="scientific">Listeria phage LP-KV022</name>
    <dbReference type="NCBI Taxonomy" id="2178917"/>
    <lineage>
        <taxon>Viruses</taxon>
        <taxon>Duplodnaviria</taxon>
        <taxon>Heunggongvirae</taxon>
        <taxon>Uroviricota</taxon>
        <taxon>Caudoviricetes</taxon>
        <taxon>Homburgvirus</taxon>
        <taxon>Homburgvirus LP110</taxon>
    </lineage>
</organism>
<dbReference type="Proteomes" id="UP000323995">
    <property type="component" value="Genome"/>
</dbReference>
<evidence type="ECO:0000313" key="2">
    <source>
        <dbReference type="Proteomes" id="UP000323995"/>
    </source>
</evidence>
<accession>A0A5A4K4K0</accession>
<protein>
    <submittedName>
        <fullName evidence="1">Uncharacterized protein</fullName>
    </submittedName>
</protein>
<dbReference type="EMBL" id="MH299806">
    <property type="protein sequence ID" value="AWY07735.1"/>
    <property type="molecule type" value="Genomic_DNA"/>
</dbReference>
<proteinExistence type="predicted"/>
<evidence type="ECO:0000313" key="1">
    <source>
        <dbReference type="EMBL" id="AWY07735.1"/>
    </source>
</evidence>
<sequence>MSWFRKSEPNRGNNLEIGEDNVPEPIKEVKIELRYKIGEEIYYLNPETKERELAKVLGFGVEEESGIQYYHISTLEEPQKELKAYLKDIGKVYTEVKYTTTCVSVYYAGKEIKFIPGENCKEVDTLFDRNFVKVYFEGGKVQYYNDVSFKKEQSIVKCKQYKKDPSLLLGNYRFLDRIDDNVYNYYDEEKNGLYDGLVL</sequence>